<keyword evidence="2" id="KW-1185">Reference proteome</keyword>
<reference evidence="1" key="1">
    <citation type="submission" date="2021-06" db="EMBL/GenBank/DDBJ databases">
        <authorList>
            <person name="Kallberg Y."/>
            <person name="Tangrot J."/>
            <person name="Rosling A."/>
        </authorList>
    </citation>
    <scope>NUCLEOTIDE SEQUENCE</scope>
    <source>
        <strain evidence="1">BR232B</strain>
    </source>
</reference>
<protein>
    <submittedName>
        <fullName evidence="1">82_t:CDS:1</fullName>
    </submittedName>
</protein>
<gene>
    <name evidence="1" type="ORF">PBRASI_LOCUS2193</name>
</gene>
<evidence type="ECO:0000313" key="1">
    <source>
        <dbReference type="EMBL" id="CAG8492714.1"/>
    </source>
</evidence>
<organism evidence="1 2">
    <name type="scientific">Paraglomus brasilianum</name>
    <dbReference type="NCBI Taxonomy" id="144538"/>
    <lineage>
        <taxon>Eukaryota</taxon>
        <taxon>Fungi</taxon>
        <taxon>Fungi incertae sedis</taxon>
        <taxon>Mucoromycota</taxon>
        <taxon>Glomeromycotina</taxon>
        <taxon>Glomeromycetes</taxon>
        <taxon>Paraglomerales</taxon>
        <taxon>Paraglomeraceae</taxon>
        <taxon>Paraglomus</taxon>
    </lineage>
</organism>
<comment type="caution">
    <text evidence="1">The sequence shown here is derived from an EMBL/GenBank/DDBJ whole genome shotgun (WGS) entry which is preliminary data.</text>
</comment>
<sequence>MQSLRKLRPTLRKKKKTVEMSVYTPLVGKNGYVMEYRHPQYTMTFHYKYKDNSDGTMTKIGHTLSLSDDNEKDYVFYQTVADKEQIALEHKWMAQLRTTGSICLPAGIKNDWGDVMQHNNKLPITDNIQRRRLREVLGNLAYQQGDVWKDTEKTDVSSPSSYSYSTNSLLNVNIPQRGSKAAKKENNKPTKHVHLEHPTFSKTAPVVHVYDPEESLVYKECQCEYCRYADYDDL</sequence>
<accession>A0A9N8WPZ8</accession>
<evidence type="ECO:0000313" key="2">
    <source>
        <dbReference type="Proteomes" id="UP000789739"/>
    </source>
</evidence>
<dbReference type="OrthoDB" id="2393577at2759"/>
<name>A0A9N8WPZ8_9GLOM</name>
<dbReference type="Proteomes" id="UP000789739">
    <property type="component" value="Unassembled WGS sequence"/>
</dbReference>
<dbReference type="EMBL" id="CAJVPI010000164">
    <property type="protein sequence ID" value="CAG8492714.1"/>
    <property type="molecule type" value="Genomic_DNA"/>
</dbReference>
<proteinExistence type="predicted"/>
<dbReference type="AlphaFoldDB" id="A0A9N8WPZ8"/>